<comment type="caution">
    <text evidence="4">The sequence shown here is derived from an EMBL/GenBank/DDBJ whole genome shotgun (WGS) entry which is preliminary data.</text>
</comment>
<dbReference type="Gene3D" id="3.90.226.10">
    <property type="entry name" value="2-enoyl-CoA Hydratase, Chain A, domain 1"/>
    <property type="match status" value="1"/>
</dbReference>
<dbReference type="Pfam" id="PF00378">
    <property type="entry name" value="ECH_1"/>
    <property type="match status" value="1"/>
</dbReference>
<dbReference type="RefSeq" id="WP_143847012.1">
    <property type="nucleotide sequence ID" value="NZ_VLXZ01000002.1"/>
</dbReference>
<dbReference type="GO" id="GO:0006635">
    <property type="term" value="P:fatty acid beta-oxidation"/>
    <property type="evidence" value="ECO:0007669"/>
    <property type="project" value="TreeGrafter"/>
</dbReference>
<organism evidence="4 5">
    <name type="scientific">Alkalicoccobacillus porphyridii</name>
    <dbReference type="NCBI Taxonomy" id="2597270"/>
    <lineage>
        <taxon>Bacteria</taxon>
        <taxon>Bacillati</taxon>
        <taxon>Bacillota</taxon>
        <taxon>Bacilli</taxon>
        <taxon>Bacillales</taxon>
        <taxon>Bacillaceae</taxon>
        <taxon>Alkalicoccobacillus</taxon>
    </lineage>
</organism>
<dbReference type="AlphaFoldDB" id="A0A554A1M8"/>
<dbReference type="SUPFAM" id="SSF52096">
    <property type="entry name" value="ClpP/crotonase"/>
    <property type="match status" value="1"/>
</dbReference>
<dbReference type="GO" id="GO:0016829">
    <property type="term" value="F:lyase activity"/>
    <property type="evidence" value="ECO:0007669"/>
    <property type="project" value="UniProtKB-KW"/>
</dbReference>
<dbReference type="InterPro" id="IPR018376">
    <property type="entry name" value="Enoyl-CoA_hyd/isom_CS"/>
</dbReference>
<evidence type="ECO:0000313" key="5">
    <source>
        <dbReference type="Proteomes" id="UP000318521"/>
    </source>
</evidence>
<gene>
    <name evidence="4" type="ORF">FN960_03485</name>
</gene>
<dbReference type="InterPro" id="IPR029045">
    <property type="entry name" value="ClpP/crotonase-like_dom_sf"/>
</dbReference>
<comment type="similarity">
    <text evidence="1 3">Belongs to the enoyl-CoA hydratase/isomerase family.</text>
</comment>
<dbReference type="CDD" id="cd06558">
    <property type="entry name" value="crotonase-like"/>
    <property type="match status" value="1"/>
</dbReference>
<dbReference type="PROSITE" id="PS00166">
    <property type="entry name" value="ENOYL_COA_HYDRATASE"/>
    <property type="match status" value="1"/>
</dbReference>
<dbReference type="Gene3D" id="1.10.12.10">
    <property type="entry name" value="Lyase 2-enoyl-coa Hydratase, Chain A, domain 2"/>
    <property type="match status" value="1"/>
</dbReference>
<dbReference type="PANTHER" id="PTHR11941:SF54">
    <property type="entry name" value="ENOYL-COA HYDRATASE, MITOCHONDRIAL"/>
    <property type="match status" value="1"/>
</dbReference>
<dbReference type="PANTHER" id="PTHR11941">
    <property type="entry name" value="ENOYL-COA HYDRATASE-RELATED"/>
    <property type="match status" value="1"/>
</dbReference>
<reference evidence="4 5" key="1">
    <citation type="submission" date="2019-07" db="EMBL/GenBank/DDBJ databases">
        <authorList>
            <person name="Park Y.J."/>
            <person name="Jeong S.E."/>
            <person name="Jung H.S."/>
        </authorList>
    </citation>
    <scope>NUCLEOTIDE SEQUENCE [LARGE SCALE GENOMIC DNA]</scope>
    <source>
        <strain evidence="5">P16(2019)</strain>
    </source>
</reference>
<dbReference type="OrthoDB" id="9775794at2"/>
<dbReference type="InterPro" id="IPR001753">
    <property type="entry name" value="Enoyl-CoA_hydra/iso"/>
</dbReference>
<keyword evidence="2" id="KW-0456">Lyase</keyword>
<proteinExistence type="inferred from homology"/>
<evidence type="ECO:0000256" key="2">
    <source>
        <dbReference type="ARBA" id="ARBA00023239"/>
    </source>
</evidence>
<dbReference type="EMBL" id="VLXZ01000002">
    <property type="protein sequence ID" value="TSB47598.1"/>
    <property type="molecule type" value="Genomic_DNA"/>
</dbReference>
<sequence>MSSPILIQKQGYIAELIFNRPEKRNALNLETFTELKKQIGQLEADADIKVIVLRGVDDRAFAAGADISEFIESRTGRESAEHYNQLAESAIEALYRCKKPTIAVIQGFAIGGGLNVALSCDFRFSTENGVFGITPAKLGIVYDLASTKRLVDIVGPSTAKEILYTGTFLSSDEALAKGLINRVYAASELEGAVIEFADVLISRSQTSIQGSKQIIQAILDGSDTDTNETKELVSASFDSADFKEGVRAFLDKRKPTFH</sequence>
<dbReference type="InterPro" id="IPR014748">
    <property type="entry name" value="Enoyl-CoA_hydra_C"/>
</dbReference>
<evidence type="ECO:0000256" key="1">
    <source>
        <dbReference type="ARBA" id="ARBA00005254"/>
    </source>
</evidence>
<keyword evidence="5" id="KW-1185">Reference proteome</keyword>
<protein>
    <submittedName>
        <fullName evidence="4">Enoyl-CoA hydratase</fullName>
    </submittedName>
</protein>
<name>A0A554A1M8_9BACI</name>
<evidence type="ECO:0000256" key="3">
    <source>
        <dbReference type="RuleBase" id="RU003707"/>
    </source>
</evidence>
<evidence type="ECO:0000313" key="4">
    <source>
        <dbReference type="EMBL" id="TSB47598.1"/>
    </source>
</evidence>
<dbReference type="Proteomes" id="UP000318521">
    <property type="component" value="Unassembled WGS sequence"/>
</dbReference>
<accession>A0A554A1M8</accession>